<accession>A0AAD6YFT6</accession>
<gene>
    <name evidence="1" type="ORF">GGX14DRAFT_394100</name>
</gene>
<proteinExistence type="predicted"/>
<sequence length="200" mass="21646">MYHADELPPYTPASEKEDTRGQVAWRSLSQLASSRLLSLVAGGGRGSKKGIPKQLLLSALTSAQSEFFSIWAMGRSYIYAPTNSSVSPDILLVNPNSQMESWANMNCQWITSALKVNAPTPQRSTAAAQARESRSRTPFAMMTSAGAALDNPDGSRDSVATTRDSLNLQRHQSGTLIRGRTASRLSPWQCACSAVTRVLK</sequence>
<keyword evidence="2" id="KW-1185">Reference proteome</keyword>
<comment type="caution">
    <text evidence="1">The sequence shown here is derived from an EMBL/GenBank/DDBJ whole genome shotgun (WGS) entry which is preliminary data.</text>
</comment>
<name>A0AAD6YFT6_9AGAR</name>
<protein>
    <submittedName>
        <fullName evidence="1">Uncharacterized protein</fullName>
    </submittedName>
</protein>
<dbReference type="AlphaFoldDB" id="A0AAD6YFT6"/>
<evidence type="ECO:0000313" key="1">
    <source>
        <dbReference type="EMBL" id="KAJ7211136.1"/>
    </source>
</evidence>
<dbReference type="Proteomes" id="UP001219525">
    <property type="component" value="Unassembled WGS sequence"/>
</dbReference>
<evidence type="ECO:0000313" key="2">
    <source>
        <dbReference type="Proteomes" id="UP001219525"/>
    </source>
</evidence>
<reference evidence="1" key="1">
    <citation type="submission" date="2023-03" db="EMBL/GenBank/DDBJ databases">
        <title>Massive genome expansion in bonnet fungi (Mycena s.s.) driven by repeated elements and novel gene families across ecological guilds.</title>
        <authorList>
            <consortium name="Lawrence Berkeley National Laboratory"/>
            <person name="Harder C.B."/>
            <person name="Miyauchi S."/>
            <person name="Viragh M."/>
            <person name="Kuo A."/>
            <person name="Thoen E."/>
            <person name="Andreopoulos B."/>
            <person name="Lu D."/>
            <person name="Skrede I."/>
            <person name="Drula E."/>
            <person name="Henrissat B."/>
            <person name="Morin E."/>
            <person name="Kohler A."/>
            <person name="Barry K."/>
            <person name="LaButti K."/>
            <person name="Morin E."/>
            <person name="Salamov A."/>
            <person name="Lipzen A."/>
            <person name="Mereny Z."/>
            <person name="Hegedus B."/>
            <person name="Baldrian P."/>
            <person name="Stursova M."/>
            <person name="Weitz H."/>
            <person name="Taylor A."/>
            <person name="Grigoriev I.V."/>
            <person name="Nagy L.G."/>
            <person name="Martin F."/>
            <person name="Kauserud H."/>
        </authorList>
    </citation>
    <scope>NUCLEOTIDE SEQUENCE</scope>
    <source>
        <strain evidence="1">9144</strain>
    </source>
</reference>
<dbReference type="EMBL" id="JARJCW010000026">
    <property type="protein sequence ID" value="KAJ7211136.1"/>
    <property type="molecule type" value="Genomic_DNA"/>
</dbReference>
<organism evidence="1 2">
    <name type="scientific">Mycena pura</name>
    <dbReference type="NCBI Taxonomy" id="153505"/>
    <lineage>
        <taxon>Eukaryota</taxon>
        <taxon>Fungi</taxon>
        <taxon>Dikarya</taxon>
        <taxon>Basidiomycota</taxon>
        <taxon>Agaricomycotina</taxon>
        <taxon>Agaricomycetes</taxon>
        <taxon>Agaricomycetidae</taxon>
        <taxon>Agaricales</taxon>
        <taxon>Marasmiineae</taxon>
        <taxon>Mycenaceae</taxon>
        <taxon>Mycena</taxon>
    </lineage>
</organism>